<proteinExistence type="predicted"/>
<keyword evidence="3" id="KW-1185">Reference proteome</keyword>
<accession>A0ABT5LRC0</accession>
<feature type="transmembrane region" description="Helical" evidence="1">
    <location>
        <begin position="6"/>
        <end position="30"/>
    </location>
</feature>
<keyword evidence="1" id="KW-0812">Transmembrane</keyword>
<keyword evidence="1" id="KW-0472">Membrane</keyword>
<dbReference type="Proteomes" id="UP001220225">
    <property type="component" value="Unassembled WGS sequence"/>
</dbReference>
<sequence length="58" mass="6596">MNINPLKYNILLAISANISTLALFITNYFITNDFITNYSLPTTPYQLFPPTMSHNQGQ</sequence>
<protein>
    <submittedName>
        <fullName evidence="2">Uncharacterized protein</fullName>
    </submittedName>
</protein>
<organism evidence="2 3">
    <name type="scientific">Xenorhabdus anantnagensis</name>
    <dbReference type="NCBI Taxonomy" id="3025875"/>
    <lineage>
        <taxon>Bacteria</taxon>
        <taxon>Pseudomonadati</taxon>
        <taxon>Pseudomonadota</taxon>
        <taxon>Gammaproteobacteria</taxon>
        <taxon>Enterobacterales</taxon>
        <taxon>Morganellaceae</taxon>
        <taxon>Xenorhabdus</taxon>
    </lineage>
</organism>
<gene>
    <name evidence="2" type="ORF">PSI14_08805</name>
</gene>
<evidence type="ECO:0000313" key="2">
    <source>
        <dbReference type="EMBL" id="MDC9596964.1"/>
    </source>
</evidence>
<dbReference type="RefSeq" id="WP_273575560.1">
    <property type="nucleotide sequence ID" value="NZ_JAQRFN010000009.1"/>
</dbReference>
<reference evidence="2 3" key="1">
    <citation type="submission" date="2023-02" db="EMBL/GenBank/DDBJ databases">
        <title>Entomopathogenic bacteria.</title>
        <authorList>
            <person name="Machado R.A."/>
        </authorList>
    </citation>
    <scope>NUCLEOTIDE SEQUENCE [LARGE SCALE GENOMIC DNA]</scope>
    <source>
        <strain evidence="2 3">XENO-2</strain>
    </source>
</reference>
<dbReference type="EMBL" id="JAQRFN010000009">
    <property type="protein sequence ID" value="MDC9596964.1"/>
    <property type="molecule type" value="Genomic_DNA"/>
</dbReference>
<evidence type="ECO:0000256" key="1">
    <source>
        <dbReference type="SAM" id="Phobius"/>
    </source>
</evidence>
<keyword evidence="1" id="KW-1133">Transmembrane helix</keyword>
<evidence type="ECO:0000313" key="3">
    <source>
        <dbReference type="Proteomes" id="UP001220225"/>
    </source>
</evidence>
<comment type="caution">
    <text evidence="2">The sequence shown here is derived from an EMBL/GenBank/DDBJ whole genome shotgun (WGS) entry which is preliminary data.</text>
</comment>
<name>A0ABT5LRC0_9GAMM</name>